<dbReference type="EMBL" id="AF005727">
    <property type="protein sequence ID" value="AAB87602.1"/>
    <property type="molecule type" value="Genomic_RNA"/>
</dbReference>
<dbReference type="OrthoDB" id="28967at10239"/>
<evidence type="ECO:0000313" key="2">
    <source>
        <dbReference type="Proteomes" id="UP000232894"/>
    </source>
</evidence>
<evidence type="ECO:0000313" key="1">
    <source>
        <dbReference type="EMBL" id="AAB87602.1"/>
    </source>
</evidence>
<dbReference type="RefSeq" id="YP_009506657.1">
    <property type="nucleotide sequence ID" value="NC_038505.1"/>
</dbReference>
<organism evidence="1 2">
    <name type="scientific">Orthohantavirus negraense</name>
    <dbReference type="NCBI Taxonomy" id="3052489"/>
    <lineage>
        <taxon>Viruses</taxon>
        <taxon>Riboviria</taxon>
        <taxon>Orthornavirae</taxon>
        <taxon>Negarnaviricota</taxon>
        <taxon>Polyploviricotina</taxon>
        <taxon>Bunyaviricetes</taxon>
        <taxon>Elliovirales</taxon>
        <taxon>Hantaviridae</taxon>
        <taxon>Mammantavirinae</taxon>
        <taxon>Orthohantavirus</taxon>
        <taxon>Orthohantavirus mamorense</taxon>
    </lineage>
</organism>
<dbReference type="KEGG" id="vg:37617596"/>
<reference evidence="1 2" key="1">
    <citation type="journal article" date="1997" name="Virology">
        <title>Laguna Negra virus associated with HPS in western Paraguay and Bolivia.</title>
        <authorList>
            <person name="Johnson A.M."/>
            <person name="Bowen M.D."/>
            <person name="Ksiazek T.G."/>
            <person name="Williams R.J."/>
            <person name="Bryan R.T."/>
            <person name="Mills J.N."/>
            <person name="Peters C.J."/>
            <person name="Nichol S.T."/>
        </authorList>
    </citation>
    <scope>NUCLEOTIDE SEQUENCE [LARGE SCALE GENOMIC DNA]</scope>
    <source>
        <strain evidence="1 2">510B</strain>
    </source>
</reference>
<dbReference type="GeneID" id="37617596"/>
<dbReference type="Proteomes" id="UP000232894">
    <property type="component" value="Genome"/>
</dbReference>
<sequence length="76" mass="9130">MNNSLLQPARSLRMPRKQLKWTQMTLTRAHYKADGQLCLHWRINSQNSRGSWQIWLQLKNWLQNQLIQQGLNLMTI</sequence>
<proteinExistence type="predicted"/>
<protein>
    <submittedName>
        <fullName evidence="1">Nonstructural protein</fullName>
    </submittedName>
</protein>
<accession>O12370</accession>
<name>O12370_9VIRU</name>